<dbReference type="Proteomes" id="UP000886520">
    <property type="component" value="Chromosome 14"/>
</dbReference>
<dbReference type="Gene3D" id="1.50.10.160">
    <property type="match status" value="1"/>
</dbReference>
<gene>
    <name evidence="1" type="ORF">GOP47_0014312</name>
</gene>
<keyword evidence="2" id="KW-1185">Reference proteome</keyword>
<sequence length="60" mass="6903">MPTAFEVVFLGMLDDAQCLGLDLPYDTPTVAALRKECQRKLNRYICSQHCFFHHITRSSN</sequence>
<accession>A0A9D4ZCC2</accession>
<proteinExistence type="predicted"/>
<comment type="caution">
    <text evidence="1">The sequence shown here is derived from an EMBL/GenBank/DDBJ whole genome shotgun (WGS) entry which is preliminary data.</text>
</comment>
<protein>
    <submittedName>
        <fullName evidence="1">Uncharacterized protein</fullName>
    </submittedName>
</protein>
<name>A0A9D4ZCC2_ADICA</name>
<dbReference type="OrthoDB" id="2343925at2759"/>
<reference evidence="1" key="1">
    <citation type="submission" date="2021-01" db="EMBL/GenBank/DDBJ databases">
        <title>Adiantum capillus-veneris genome.</title>
        <authorList>
            <person name="Fang Y."/>
            <person name="Liao Q."/>
        </authorList>
    </citation>
    <scope>NUCLEOTIDE SEQUENCE</scope>
    <source>
        <strain evidence="1">H3</strain>
        <tissue evidence="1">Leaf</tissue>
    </source>
</reference>
<evidence type="ECO:0000313" key="1">
    <source>
        <dbReference type="EMBL" id="KAI5069969.1"/>
    </source>
</evidence>
<organism evidence="1 2">
    <name type="scientific">Adiantum capillus-veneris</name>
    <name type="common">Maidenhair fern</name>
    <dbReference type="NCBI Taxonomy" id="13818"/>
    <lineage>
        <taxon>Eukaryota</taxon>
        <taxon>Viridiplantae</taxon>
        <taxon>Streptophyta</taxon>
        <taxon>Embryophyta</taxon>
        <taxon>Tracheophyta</taxon>
        <taxon>Polypodiopsida</taxon>
        <taxon>Polypodiidae</taxon>
        <taxon>Polypodiales</taxon>
        <taxon>Pteridineae</taxon>
        <taxon>Pteridaceae</taxon>
        <taxon>Vittarioideae</taxon>
        <taxon>Adiantum</taxon>
    </lineage>
</organism>
<dbReference type="AlphaFoldDB" id="A0A9D4ZCC2"/>
<dbReference type="EMBL" id="JABFUD020000014">
    <property type="protein sequence ID" value="KAI5069969.1"/>
    <property type="molecule type" value="Genomic_DNA"/>
</dbReference>
<evidence type="ECO:0000313" key="2">
    <source>
        <dbReference type="Proteomes" id="UP000886520"/>
    </source>
</evidence>